<keyword evidence="2" id="KW-1003">Cell membrane</keyword>
<proteinExistence type="predicted"/>
<comment type="caution">
    <text evidence="8">The sequence shown here is derived from an EMBL/GenBank/DDBJ whole genome shotgun (WGS) entry which is preliminary data.</text>
</comment>
<reference evidence="8 9" key="1">
    <citation type="journal article" date="2019" name="Int. J. Syst. Evol. Microbiol.">
        <title>The Global Catalogue of Microorganisms (GCM) 10K type strain sequencing project: providing services to taxonomists for standard genome sequencing and annotation.</title>
        <authorList>
            <consortium name="The Broad Institute Genomics Platform"/>
            <consortium name="The Broad Institute Genome Sequencing Center for Infectious Disease"/>
            <person name="Wu L."/>
            <person name="Ma J."/>
        </authorList>
    </citation>
    <scope>NUCLEOTIDE SEQUENCE [LARGE SCALE GENOMIC DNA]</scope>
    <source>
        <strain evidence="8 9">JCM 14326</strain>
    </source>
</reference>
<evidence type="ECO:0000256" key="5">
    <source>
        <dbReference type="ARBA" id="ARBA00023136"/>
    </source>
</evidence>
<feature type="transmembrane region" description="Helical" evidence="7">
    <location>
        <begin position="280"/>
        <end position="299"/>
    </location>
</feature>
<feature type="transmembrane region" description="Helical" evidence="7">
    <location>
        <begin position="336"/>
        <end position="353"/>
    </location>
</feature>
<feature type="transmembrane region" description="Helical" evidence="7">
    <location>
        <begin position="398"/>
        <end position="415"/>
    </location>
</feature>
<feature type="transmembrane region" description="Helical" evidence="7">
    <location>
        <begin position="129"/>
        <end position="154"/>
    </location>
</feature>
<dbReference type="EMBL" id="BAAANL010000001">
    <property type="protein sequence ID" value="GAA1854072.1"/>
    <property type="molecule type" value="Genomic_DNA"/>
</dbReference>
<evidence type="ECO:0000256" key="7">
    <source>
        <dbReference type="SAM" id="Phobius"/>
    </source>
</evidence>
<sequence length="428" mass="44205">MTHEAAAVVGPETDDASPPAAGTAASGPGTDPAAHLRTPAFRWLTTGWAATNFADSALTFILAIWIADLTGDPIAGGLNFAMLGLPALASPFLGALADRVSRRKLMAWAYVGGAVVLLPLFWVKDAATAWVIYPVTAVYALVAYVTAAGQSGLLKDLMPDAALGHANARLATIDQVFRVAMPFLGAGVYAFLGAHFLVVTTVAAFAVAAVVFFALRITETMVPPTQRVSPRELADGFRQLYAVSPLGGLTTAMTIALASVGLINGVTFAIMEDLGIPNAWLPPMLVLQGVGGLLAGALLPRMMARWGRARVVAVGLLLAAAGLGPVPLGLVVPTVIAQFAMGFGLTSAVVAYVTERQVVTALELQGRTGAASALLLNFPQVPVTVGAAALLAVWDWRLIVVVNVAALLLCGLAGLRVRQAAPPAPEPR</sequence>
<name>A0ABN2N7G4_9MICO</name>
<dbReference type="SUPFAM" id="SSF103473">
    <property type="entry name" value="MFS general substrate transporter"/>
    <property type="match status" value="1"/>
</dbReference>
<evidence type="ECO:0000256" key="1">
    <source>
        <dbReference type="ARBA" id="ARBA00004651"/>
    </source>
</evidence>
<dbReference type="InterPro" id="IPR036259">
    <property type="entry name" value="MFS_trans_sf"/>
</dbReference>
<feature type="transmembrane region" description="Helical" evidence="7">
    <location>
        <begin position="374"/>
        <end position="392"/>
    </location>
</feature>
<evidence type="ECO:0000256" key="4">
    <source>
        <dbReference type="ARBA" id="ARBA00022989"/>
    </source>
</evidence>
<feature type="transmembrane region" description="Helical" evidence="7">
    <location>
        <begin position="73"/>
        <end position="93"/>
    </location>
</feature>
<dbReference type="PANTHER" id="PTHR23513">
    <property type="entry name" value="INTEGRAL MEMBRANE EFFLUX PROTEIN-RELATED"/>
    <property type="match status" value="1"/>
</dbReference>
<dbReference type="Pfam" id="PF07690">
    <property type="entry name" value="MFS_1"/>
    <property type="match status" value="1"/>
</dbReference>
<keyword evidence="4 7" id="KW-1133">Transmembrane helix</keyword>
<dbReference type="Gene3D" id="1.20.1250.20">
    <property type="entry name" value="MFS general substrate transporter like domains"/>
    <property type="match status" value="1"/>
</dbReference>
<dbReference type="InterPro" id="IPR011701">
    <property type="entry name" value="MFS"/>
</dbReference>
<keyword evidence="9" id="KW-1185">Reference proteome</keyword>
<organism evidence="8 9">
    <name type="scientific">Myceligenerans crystallogenes</name>
    <dbReference type="NCBI Taxonomy" id="316335"/>
    <lineage>
        <taxon>Bacteria</taxon>
        <taxon>Bacillati</taxon>
        <taxon>Actinomycetota</taxon>
        <taxon>Actinomycetes</taxon>
        <taxon>Micrococcales</taxon>
        <taxon>Promicromonosporaceae</taxon>
        <taxon>Myceligenerans</taxon>
    </lineage>
</organism>
<evidence type="ECO:0000256" key="3">
    <source>
        <dbReference type="ARBA" id="ARBA00022692"/>
    </source>
</evidence>
<evidence type="ECO:0000313" key="8">
    <source>
        <dbReference type="EMBL" id="GAA1854072.1"/>
    </source>
</evidence>
<evidence type="ECO:0008006" key="10">
    <source>
        <dbReference type="Google" id="ProtNLM"/>
    </source>
</evidence>
<dbReference type="Proteomes" id="UP001501094">
    <property type="component" value="Unassembled WGS sequence"/>
</dbReference>
<feature type="region of interest" description="Disordered" evidence="6">
    <location>
        <begin position="1"/>
        <end position="32"/>
    </location>
</feature>
<comment type="subcellular location">
    <subcellularLocation>
        <location evidence="1">Cell membrane</location>
        <topology evidence="1">Multi-pass membrane protein</topology>
    </subcellularLocation>
</comment>
<keyword evidence="3 7" id="KW-0812">Transmembrane</keyword>
<feature type="transmembrane region" description="Helical" evidence="7">
    <location>
        <begin position="198"/>
        <end position="218"/>
    </location>
</feature>
<feature type="transmembrane region" description="Helical" evidence="7">
    <location>
        <begin position="239"/>
        <end position="260"/>
    </location>
</feature>
<feature type="transmembrane region" description="Helical" evidence="7">
    <location>
        <begin position="105"/>
        <end position="123"/>
    </location>
</feature>
<feature type="transmembrane region" description="Helical" evidence="7">
    <location>
        <begin position="47"/>
        <end position="67"/>
    </location>
</feature>
<evidence type="ECO:0000313" key="9">
    <source>
        <dbReference type="Proteomes" id="UP001501094"/>
    </source>
</evidence>
<feature type="transmembrane region" description="Helical" evidence="7">
    <location>
        <begin position="311"/>
        <end position="330"/>
    </location>
</feature>
<feature type="compositionally biased region" description="Low complexity" evidence="6">
    <location>
        <begin position="16"/>
        <end position="32"/>
    </location>
</feature>
<protein>
    <recommendedName>
        <fullName evidence="10">Na+/melibiose symporter</fullName>
    </recommendedName>
</protein>
<dbReference type="RefSeq" id="WP_344099829.1">
    <property type="nucleotide sequence ID" value="NZ_BAAANL010000001.1"/>
</dbReference>
<accession>A0ABN2N7G4</accession>
<evidence type="ECO:0000256" key="2">
    <source>
        <dbReference type="ARBA" id="ARBA00022475"/>
    </source>
</evidence>
<gene>
    <name evidence="8" type="ORF">GCM10009751_08550</name>
</gene>
<keyword evidence="5 7" id="KW-0472">Membrane</keyword>
<evidence type="ECO:0000256" key="6">
    <source>
        <dbReference type="SAM" id="MobiDB-lite"/>
    </source>
</evidence>
<dbReference type="PANTHER" id="PTHR23513:SF6">
    <property type="entry name" value="MAJOR FACILITATOR SUPERFAMILY ASSOCIATED DOMAIN-CONTAINING PROTEIN"/>
    <property type="match status" value="1"/>
</dbReference>